<protein>
    <submittedName>
        <fullName evidence="1">Uncharacterized protein</fullName>
    </submittedName>
</protein>
<dbReference type="Proteomes" id="UP000308267">
    <property type="component" value="Unassembled WGS sequence"/>
</dbReference>
<evidence type="ECO:0000313" key="1">
    <source>
        <dbReference type="EMBL" id="TGZ73356.1"/>
    </source>
</evidence>
<keyword evidence="2" id="KW-1185">Reference proteome</keyword>
<dbReference type="AlphaFoldDB" id="A0A4S2MA87"/>
<dbReference type="EMBL" id="SJOL01002812">
    <property type="protein sequence ID" value="TGZ73356.1"/>
    <property type="molecule type" value="Genomic_DNA"/>
</dbReference>
<reference evidence="1 2" key="1">
    <citation type="journal article" date="2019" name="BMC Genomics">
        <title>New insights from Opisthorchis felineus genome: update on genomics of the epidemiologically important liver flukes.</title>
        <authorList>
            <person name="Ershov N.I."/>
            <person name="Mordvinov V.A."/>
            <person name="Prokhortchouk E.B."/>
            <person name="Pakharukova M.Y."/>
            <person name="Gunbin K.V."/>
            <person name="Ustyantsev K."/>
            <person name="Genaev M.A."/>
            <person name="Blinov A.G."/>
            <person name="Mazur A."/>
            <person name="Boulygina E."/>
            <person name="Tsygankova S."/>
            <person name="Khrameeva E."/>
            <person name="Chekanov N."/>
            <person name="Fan G."/>
            <person name="Xiao A."/>
            <person name="Zhang H."/>
            <person name="Xu X."/>
            <person name="Yang H."/>
            <person name="Solovyev V."/>
            <person name="Lee S.M."/>
            <person name="Liu X."/>
            <person name="Afonnikov D.A."/>
            <person name="Skryabin K.G."/>
        </authorList>
    </citation>
    <scope>NUCLEOTIDE SEQUENCE [LARGE SCALE GENOMIC DNA]</scope>
    <source>
        <strain evidence="1">AK-0245</strain>
        <tissue evidence="1">Whole organism</tissue>
    </source>
</reference>
<gene>
    <name evidence="1" type="ORF">CRM22_001570</name>
</gene>
<name>A0A4S2MA87_OPIFE</name>
<sequence length="143" mass="15944">MYFGNGTRGFLAQDRTDQTVASVCSTGVSSSRLPQAVCTHLFTGHLALKIIQHKPHRLPGANPLTSRFLPSKSLKLHLFLCLIHTNWSCEEELCKYGAKTMCSSKRVCFLKERHFTCFQGCVPIMWLTSAMNSICPSPVVEPL</sequence>
<accession>A0A4S2MA87</accession>
<organism evidence="1 2">
    <name type="scientific">Opisthorchis felineus</name>
    <dbReference type="NCBI Taxonomy" id="147828"/>
    <lineage>
        <taxon>Eukaryota</taxon>
        <taxon>Metazoa</taxon>
        <taxon>Spiralia</taxon>
        <taxon>Lophotrochozoa</taxon>
        <taxon>Platyhelminthes</taxon>
        <taxon>Trematoda</taxon>
        <taxon>Digenea</taxon>
        <taxon>Opisthorchiida</taxon>
        <taxon>Opisthorchiata</taxon>
        <taxon>Opisthorchiidae</taxon>
        <taxon>Opisthorchis</taxon>
    </lineage>
</organism>
<proteinExistence type="predicted"/>
<evidence type="ECO:0000313" key="2">
    <source>
        <dbReference type="Proteomes" id="UP000308267"/>
    </source>
</evidence>
<comment type="caution">
    <text evidence="1">The sequence shown here is derived from an EMBL/GenBank/DDBJ whole genome shotgun (WGS) entry which is preliminary data.</text>
</comment>